<sequence length="232" mass="25800">MAAIRTTTSMILKEMFSNRLPSSSSSLATSTSTCLSLPNLHGTALTFTRRQFSFSRILCAASDEKKVSARLSQINHLLQEAEERASSAGSEPPPKITLDHVTVNFARSGGPGGQNVNKVNTKVDMRFNVKDAYWLSDRIRERIMQMEKNRINKDGELVISSTKTRTQKGNIEDALSKLQAIIDAASYVPPPPSEEQKKKIAKMAAIGEQKRLKSKKALSDKKAFRRSRDSWD</sequence>
<dbReference type="Gramene" id="Manes.01G073500.1.v8.1">
    <property type="protein sequence ID" value="Manes.01G073500.1.v8.1.CDS"/>
    <property type="gene ID" value="Manes.01G073500.v8.1"/>
</dbReference>
<dbReference type="Gene3D" id="3.30.160.20">
    <property type="match status" value="1"/>
</dbReference>
<feature type="compositionally biased region" description="Basic and acidic residues" evidence="2">
    <location>
        <begin position="217"/>
        <end position="232"/>
    </location>
</feature>
<evidence type="ECO:0000256" key="1">
    <source>
        <dbReference type="SAM" id="Coils"/>
    </source>
</evidence>
<evidence type="ECO:0000313" key="5">
    <source>
        <dbReference type="Proteomes" id="UP000091857"/>
    </source>
</evidence>
<feature type="region of interest" description="Disordered" evidence="2">
    <location>
        <begin position="211"/>
        <end position="232"/>
    </location>
</feature>
<organism evidence="4 5">
    <name type="scientific">Manihot esculenta</name>
    <name type="common">Cassava</name>
    <name type="synonym">Jatropha manihot</name>
    <dbReference type="NCBI Taxonomy" id="3983"/>
    <lineage>
        <taxon>Eukaryota</taxon>
        <taxon>Viridiplantae</taxon>
        <taxon>Streptophyta</taxon>
        <taxon>Embryophyta</taxon>
        <taxon>Tracheophyta</taxon>
        <taxon>Spermatophyta</taxon>
        <taxon>Magnoliopsida</taxon>
        <taxon>eudicotyledons</taxon>
        <taxon>Gunneridae</taxon>
        <taxon>Pentapetalae</taxon>
        <taxon>rosids</taxon>
        <taxon>fabids</taxon>
        <taxon>Malpighiales</taxon>
        <taxon>Euphorbiaceae</taxon>
        <taxon>Crotonoideae</taxon>
        <taxon>Manihoteae</taxon>
        <taxon>Manihot</taxon>
    </lineage>
</organism>
<keyword evidence="1" id="KW-0175">Coiled coil</keyword>
<dbReference type="PANTHER" id="PTHR47352">
    <property type="entry name" value="CLASS I PEPTIDE CHAIN RELEASE FACTOR"/>
    <property type="match status" value="1"/>
</dbReference>
<dbReference type="Gramene" id="Manes.01G073500.3.v8.1">
    <property type="protein sequence ID" value="Manes.01G073500.3.v8.1.CDS"/>
    <property type="gene ID" value="Manes.01G073500.v8.1"/>
</dbReference>
<feature type="coiled-coil region" evidence="1">
    <location>
        <begin position="64"/>
        <end position="91"/>
    </location>
</feature>
<keyword evidence="5" id="KW-1185">Reference proteome</keyword>
<accession>A0A2C9WIQ0</accession>
<evidence type="ECO:0000256" key="2">
    <source>
        <dbReference type="SAM" id="MobiDB-lite"/>
    </source>
</evidence>
<dbReference type="Proteomes" id="UP000091857">
    <property type="component" value="Chromosome 1"/>
</dbReference>
<evidence type="ECO:0000259" key="3">
    <source>
        <dbReference type="PROSITE" id="PS00745"/>
    </source>
</evidence>
<dbReference type="Pfam" id="PF00472">
    <property type="entry name" value="RF-1"/>
    <property type="match status" value="1"/>
</dbReference>
<protein>
    <recommendedName>
        <fullName evidence="3">Prokaryotic-type class I peptide chain release factors domain-containing protein</fullName>
    </recommendedName>
</protein>
<dbReference type="FunFam" id="3.30.160.20:FF:000046">
    <property type="entry name" value="Peptidyl-tRNA hydrolase ICT1"/>
    <property type="match status" value="1"/>
</dbReference>
<name>A0A2C9WIQ0_MANES</name>
<feature type="domain" description="Prokaryotic-type class I peptide chain release factors" evidence="3">
    <location>
        <begin position="107"/>
        <end position="123"/>
    </location>
</feature>
<dbReference type="SUPFAM" id="SSF110916">
    <property type="entry name" value="Peptidyl-tRNA hydrolase domain-like"/>
    <property type="match status" value="1"/>
</dbReference>
<dbReference type="NCBIfam" id="NF006718">
    <property type="entry name" value="PRK09256.1"/>
    <property type="match status" value="1"/>
</dbReference>
<dbReference type="STRING" id="3983.A0A2C9WIQ0"/>
<gene>
    <name evidence="4" type="ORF">MANES_01G073500v8</name>
</gene>
<dbReference type="GO" id="GO:0003747">
    <property type="term" value="F:translation release factor activity"/>
    <property type="evidence" value="ECO:0007669"/>
    <property type="project" value="InterPro"/>
</dbReference>
<dbReference type="OMA" id="CMASDSG"/>
<proteinExistence type="predicted"/>
<dbReference type="OrthoDB" id="270639at2759"/>
<reference evidence="5" key="1">
    <citation type="journal article" date="2016" name="Nat. Biotechnol.">
        <title>Sequencing wild and cultivated cassava and related species reveals extensive interspecific hybridization and genetic diversity.</title>
        <authorList>
            <person name="Bredeson J.V."/>
            <person name="Lyons J.B."/>
            <person name="Prochnik S.E."/>
            <person name="Wu G.A."/>
            <person name="Ha C.M."/>
            <person name="Edsinger-Gonzales E."/>
            <person name="Grimwood J."/>
            <person name="Schmutz J."/>
            <person name="Rabbi I.Y."/>
            <person name="Egesi C."/>
            <person name="Nauluvula P."/>
            <person name="Lebot V."/>
            <person name="Ndunguru J."/>
            <person name="Mkamilo G."/>
            <person name="Bart R.S."/>
            <person name="Setter T.L."/>
            <person name="Gleadow R.M."/>
            <person name="Kulakow P."/>
            <person name="Ferguson M.E."/>
            <person name="Rounsley S."/>
            <person name="Rokhsar D.S."/>
        </authorList>
    </citation>
    <scope>NUCLEOTIDE SEQUENCE [LARGE SCALE GENOMIC DNA]</scope>
    <source>
        <strain evidence="5">cv. AM560-2</strain>
    </source>
</reference>
<dbReference type="EMBL" id="CM004387">
    <property type="protein sequence ID" value="OAY59948.1"/>
    <property type="molecule type" value="Genomic_DNA"/>
</dbReference>
<dbReference type="PROSITE" id="PS00745">
    <property type="entry name" value="RF_PROK_I"/>
    <property type="match status" value="1"/>
</dbReference>
<dbReference type="InterPro" id="IPR000352">
    <property type="entry name" value="Pep_chain_release_fac_I"/>
</dbReference>
<dbReference type="PANTHER" id="PTHR47352:SF1">
    <property type="entry name" value="CLASS I PEPTIDE CHAIN RELEASE FACTOR"/>
    <property type="match status" value="1"/>
</dbReference>
<evidence type="ECO:0000313" key="4">
    <source>
        <dbReference type="EMBL" id="OAY59948.1"/>
    </source>
</evidence>
<comment type="caution">
    <text evidence="4">The sequence shown here is derived from an EMBL/GenBank/DDBJ whole genome shotgun (WGS) entry which is preliminary data.</text>
</comment>
<dbReference type="AlphaFoldDB" id="A0A2C9WIQ0"/>